<dbReference type="InterPro" id="IPR026928">
    <property type="entry name" value="FAX/IsoI-like"/>
</dbReference>
<evidence type="ECO:0000259" key="3">
    <source>
        <dbReference type="Pfam" id="PF17172"/>
    </source>
</evidence>
<dbReference type="GeneID" id="108673791"/>
<dbReference type="InterPro" id="IPR033468">
    <property type="entry name" value="Metaxin_GST"/>
</dbReference>
<dbReference type="Proteomes" id="UP000694843">
    <property type="component" value="Unplaced"/>
</dbReference>
<feature type="domain" description="Thioredoxin-like fold" evidence="3">
    <location>
        <begin position="90"/>
        <end position="190"/>
    </location>
</feature>
<dbReference type="SUPFAM" id="SSF52833">
    <property type="entry name" value="Thioredoxin-like"/>
    <property type="match status" value="1"/>
</dbReference>
<dbReference type="InterPro" id="IPR012336">
    <property type="entry name" value="Thioredoxin-like_fold"/>
</dbReference>
<dbReference type="SUPFAM" id="SSF47616">
    <property type="entry name" value="GST C-terminal domain-like"/>
    <property type="match status" value="1"/>
</dbReference>
<evidence type="ECO:0000259" key="2">
    <source>
        <dbReference type="Pfam" id="PF17171"/>
    </source>
</evidence>
<dbReference type="GO" id="GO:0005737">
    <property type="term" value="C:cytoplasm"/>
    <property type="evidence" value="ECO:0007669"/>
    <property type="project" value="TreeGrafter"/>
</dbReference>
<dbReference type="InterPro" id="IPR036249">
    <property type="entry name" value="Thioredoxin-like_sf"/>
</dbReference>
<feature type="domain" description="Metaxin glutathione S-transferase" evidence="2">
    <location>
        <begin position="241"/>
        <end position="303"/>
    </location>
</feature>
<dbReference type="InterPro" id="IPR040079">
    <property type="entry name" value="Glutathione_S-Trfase"/>
</dbReference>
<dbReference type="PANTHER" id="PTHR12289:SF41">
    <property type="entry name" value="FAILED AXON CONNECTIONS-RELATED"/>
    <property type="match status" value="1"/>
</dbReference>
<keyword evidence="4" id="KW-1185">Reference proteome</keyword>
<dbReference type="Pfam" id="PF17171">
    <property type="entry name" value="GST_C_6"/>
    <property type="match status" value="1"/>
</dbReference>
<evidence type="ECO:0000313" key="5">
    <source>
        <dbReference type="RefSeq" id="XP_018017153.1"/>
    </source>
</evidence>
<gene>
    <name evidence="5" type="primary">LOC108673791</name>
</gene>
<sequence>MVSSIFQVYEIITMNFLQSLIPSRELVWPESHYGKAVTIFIGLASCYAIKRYKNALQRAKRYEVDQFKHTPGVILLHQFSRGKTCINLSPFAIKLETFFRLANIPYKVDCSVPFGPKGKCPWVNFEDGQPMGDSNFILDKIIAEEKAKGSTGRLPPGDALISVREQGALEGIRALMEEQLFWVVVYWRYCLDGCKSFLKSQRFPPFLNFAFPIFMGRGFLKRSRHHGIAVHSPQEIFHIYRKTLKALDDYLGDAEYFCGRLPGTADCGVFGSLAQLMWNAPDTPYKALLTGEFPRLAAYCVRMKERVYPDWDDLISQEYVAIK</sequence>
<dbReference type="RefSeq" id="XP_018017153.1">
    <property type="nucleotide sequence ID" value="XM_018161664.2"/>
</dbReference>
<dbReference type="InterPro" id="IPR050931">
    <property type="entry name" value="Mito_Protein_Transport_Metaxin"/>
</dbReference>
<dbReference type="OMA" id="VWPESHY"/>
<dbReference type="Pfam" id="PF17172">
    <property type="entry name" value="GST_N_4"/>
    <property type="match status" value="1"/>
</dbReference>
<comment type="similarity">
    <text evidence="1">Belongs to the FAX family.</text>
</comment>
<proteinExistence type="inferred from homology"/>
<dbReference type="CDD" id="cd03193">
    <property type="entry name" value="GST_C_Metaxin"/>
    <property type="match status" value="1"/>
</dbReference>
<reference evidence="5" key="1">
    <citation type="submission" date="2025-08" db="UniProtKB">
        <authorList>
            <consortium name="RefSeq"/>
        </authorList>
    </citation>
    <scope>IDENTIFICATION</scope>
    <source>
        <tissue evidence="5">Whole organism</tissue>
    </source>
</reference>
<dbReference type="SFLD" id="SFLDS00019">
    <property type="entry name" value="Glutathione_Transferase_(cytos"/>
    <property type="match status" value="1"/>
</dbReference>
<dbReference type="SFLD" id="SFLDG01200">
    <property type="entry name" value="SUF1.1"/>
    <property type="match status" value="1"/>
</dbReference>
<dbReference type="InterPro" id="IPR036282">
    <property type="entry name" value="Glutathione-S-Trfase_C_sf"/>
</dbReference>
<evidence type="ECO:0000256" key="1">
    <source>
        <dbReference type="ARBA" id="ARBA00006475"/>
    </source>
</evidence>
<protein>
    <submittedName>
        <fullName evidence="5">Failed axon connections homolog</fullName>
    </submittedName>
</protein>
<dbReference type="Gene3D" id="1.20.1050.10">
    <property type="match status" value="1"/>
</dbReference>
<evidence type="ECO:0000313" key="4">
    <source>
        <dbReference type="Proteomes" id="UP000694843"/>
    </source>
</evidence>
<name>A0A8B7NTU9_HYAAZ</name>
<organism evidence="4 5">
    <name type="scientific">Hyalella azteca</name>
    <name type="common">Amphipod</name>
    <dbReference type="NCBI Taxonomy" id="294128"/>
    <lineage>
        <taxon>Eukaryota</taxon>
        <taxon>Metazoa</taxon>
        <taxon>Ecdysozoa</taxon>
        <taxon>Arthropoda</taxon>
        <taxon>Crustacea</taxon>
        <taxon>Multicrustacea</taxon>
        <taxon>Malacostraca</taxon>
        <taxon>Eumalacostraca</taxon>
        <taxon>Peracarida</taxon>
        <taxon>Amphipoda</taxon>
        <taxon>Senticaudata</taxon>
        <taxon>Talitrida</taxon>
        <taxon>Talitroidea</taxon>
        <taxon>Hyalellidae</taxon>
        <taxon>Hyalella</taxon>
    </lineage>
</organism>
<dbReference type="OrthoDB" id="5809458at2759"/>
<dbReference type="AlphaFoldDB" id="A0A8B7NTU9"/>
<dbReference type="KEGG" id="hazt:108673791"/>
<dbReference type="SFLD" id="SFLDG01180">
    <property type="entry name" value="SUF1"/>
    <property type="match status" value="1"/>
</dbReference>
<dbReference type="PANTHER" id="PTHR12289">
    <property type="entry name" value="METAXIN RELATED"/>
    <property type="match status" value="1"/>
</dbReference>
<accession>A0A8B7NTU9</accession>